<organism evidence="2 3">
    <name type="scientific">Limimonas halophila</name>
    <dbReference type="NCBI Taxonomy" id="1082479"/>
    <lineage>
        <taxon>Bacteria</taxon>
        <taxon>Pseudomonadati</taxon>
        <taxon>Pseudomonadota</taxon>
        <taxon>Alphaproteobacteria</taxon>
        <taxon>Rhodospirillales</taxon>
        <taxon>Rhodovibrionaceae</taxon>
        <taxon>Limimonas</taxon>
    </lineage>
</organism>
<accession>A0A1G7LNW5</accession>
<dbReference type="InterPro" id="IPR052936">
    <property type="entry name" value="Jasmonate_Hydroxylase-like"/>
</dbReference>
<dbReference type="AlphaFoldDB" id="A0A1G7LNW5"/>
<name>A0A1G7LNW5_9PROT</name>
<reference evidence="2 3" key="1">
    <citation type="submission" date="2016-10" db="EMBL/GenBank/DDBJ databases">
        <authorList>
            <person name="de Groot N.N."/>
        </authorList>
    </citation>
    <scope>NUCLEOTIDE SEQUENCE [LARGE SCALE GENOMIC DNA]</scope>
    <source>
        <strain evidence="2 3">DSM 25584</strain>
    </source>
</reference>
<dbReference type="RefSeq" id="WP_090018350.1">
    <property type="nucleotide sequence ID" value="NZ_FNCE01000001.1"/>
</dbReference>
<dbReference type="InterPro" id="IPR007138">
    <property type="entry name" value="ABM_dom"/>
</dbReference>
<dbReference type="SUPFAM" id="SSF54909">
    <property type="entry name" value="Dimeric alpha+beta barrel"/>
    <property type="match status" value="1"/>
</dbReference>
<keyword evidence="2" id="KW-0560">Oxidoreductase</keyword>
<dbReference type="Pfam" id="PF03992">
    <property type="entry name" value="ABM"/>
    <property type="match status" value="1"/>
</dbReference>
<dbReference type="Proteomes" id="UP000199415">
    <property type="component" value="Unassembled WGS sequence"/>
</dbReference>
<evidence type="ECO:0000313" key="3">
    <source>
        <dbReference type="Proteomes" id="UP000199415"/>
    </source>
</evidence>
<gene>
    <name evidence="2" type="ORF">SAMN05216241_101320</name>
</gene>
<evidence type="ECO:0000313" key="2">
    <source>
        <dbReference type="EMBL" id="SDF51081.1"/>
    </source>
</evidence>
<proteinExistence type="predicted"/>
<dbReference type="OrthoDB" id="9797060at2"/>
<feature type="domain" description="ABM" evidence="1">
    <location>
        <begin position="12"/>
        <end position="101"/>
    </location>
</feature>
<sequence length="121" mass="13809">MTAEPGRHGGSVIVVFEVKMKEGCSQDYFDLAAALKPELEKIDGFISVERFESMVEPGKYVSLSEWRDEAAVLAWREHAEHQMAQRRGIAEIFSDFRIRVAHVARDYTLTDRQHRAAEVVT</sequence>
<dbReference type="PANTHER" id="PTHR37811">
    <property type="entry name" value="BLL5343 PROTEIN"/>
    <property type="match status" value="1"/>
</dbReference>
<dbReference type="InterPro" id="IPR011008">
    <property type="entry name" value="Dimeric_a/b-barrel"/>
</dbReference>
<protein>
    <submittedName>
        <fullName evidence="2">Heme-degrading monooxygenase HmoA</fullName>
    </submittedName>
</protein>
<keyword evidence="3" id="KW-1185">Reference proteome</keyword>
<dbReference type="Gene3D" id="3.30.70.100">
    <property type="match status" value="1"/>
</dbReference>
<evidence type="ECO:0000259" key="1">
    <source>
        <dbReference type="PROSITE" id="PS51725"/>
    </source>
</evidence>
<dbReference type="EMBL" id="FNCE01000001">
    <property type="protein sequence ID" value="SDF51081.1"/>
    <property type="molecule type" value="Genomic_DNA"/>
</dbReference>
<dbReference type="STRING" id="1082479.SAMN05216241_101320"/>
<dbReference type="PANTHER" id="PTHR37811:SF2">
    <property type="entry name" value="ABM DOMAIN-CONTAINING PROTEIN"/>
    <property type="match status" value="1"/>
</dbReference>
<dbReference type="GO" id="GO:0004497">
    <property type="term" value="F:monooxygenase activity"/>
    <property type="evidence" value="ECO:0007669"/>
    <property type="project" value="UniProtKB-KW"/>
</dbReference>
<keyword evidence="2" id="KW-0503">Monooxygenase</keyword>
<dbReference type="PROSITE" id="PS51725">
    <property type="entry name" value="ABM"/>
    <property type="match status" value="1"/>
</dbReference>